<dbReference type="EMBL" id="AABL01000837">
    <property type="protein sequence ID" value="EAA22486.1"/>
    <property type="molecule type" value="Genomic_DNA"/>
</dbReference>
<protein>
    <submittedName>
        <fullName evidence="1">Uncharacterized protein</fullName>
    </submittedName>
</protein>
<accession>Q7RKD8</accession>
<evidence type="ECO:0000313" key="1">
    <source>
        <dbReference type="EMBL" id="EAA22486.1"/>
    </source>
</evidence>
<proteinExistence type="predicted"/>
<dbReference type="STRING" id="73239.Q7RKD8"/>
<gene>
    <name evidence="1" type="ORF">PY02963</name>
</gene>
<dbReference type="KEGG" id="pyo:PY17X_1119600"/>
<keyword evidence="2" id="KW-1185">Reference proteome</keyword>
<comment type="caution">
    <text evidence="1">The sequence shown here is derived from an EMBL/GenBank/DDBJ whole genome shotgun (WGS) entry which is preliminary data.</text>
</comment>
<dbReference type="PaxDb" id="73239-Q7RKD8"/>
<dbReference type="InParanoid" id="Q7RKD8"/>
<dbReference type="AlphaFoldDB" id="Q7RKD8"/>
<dbReference type="Proteomes" id="UP000008553">
    <property type="component" value="Unassembled WGS sequence"/>
</dbReference>
<evidence type="ECO:0000313" key="2">
    <source>
        <dbReference type="Proteomes" id="UP000008553"/>
    </source>
</evidence>
<reference evidence="1 2" key="1">
    <citation type="journal article" date="2002" name="Nature">
        <title>Genome sequence and comparative analysis of the model rodent malaria parasite Plasmodium yoelii yoelii.</title>
        <authorList>
            <person name="Carlton J.M."/>
            <person name="Angiuoli S.V."/>
            <person name="Suh B.B."/>
            <person name="Kooij T.W."/>
            <person name="Pertea M."/>
            <person name="Silva J.C."/>
            <person name="Ermolaeva M.D."/>
            <person name="Allen J.E."/>
            <person name="Selengut J.D."/>
            <person name="Koo H.L."/>
            <person name="Peterson J.D."/>
            <person name="Pop M."/>
            <person name="Kosack D.S."/>
            <person name="Shumway M.F."/>
            <person name="Bidwell S.L."/>
            <person name="Shallom S.J."/>
            <person name="van Aken S.E."/>
            <person name="Riedmuller S.B."/>
            <person name="Feldblyum T.V."/>
            <person name="Cho J.K."/>
            <person name="Quackenbush J."/>
            <person name="Sedegah M."/>
            <person name="Shoaibi A."/>
            <person name="Cummings L.M."/>
            <person name="Florens L."/>
            <person name="Yates J.R."/>
            <person name="Raine J.D."/>
            <person name="Sinden R.E."/>
            <person name="Harris M.A."/>
            <person name="Cunningham D.A."/>
            <person name="Preiser P.R."/>
            <person name="Bergman L.W."/>
            <person name="Vaidya A.B."/>
            <person name="van Lin L.H."/>
            <person name="Janse C.J."/>
            <person name="Waters A.P."/>
            <person name="Smith H.O."/>
            <person name="White O.R."/>
            <person name="Salzberg S.L."/>
            <person name="Venter J.C."/>
            <person name="Fraser C.M."/>
            <person name="Hoffman S.L."/>
            <person name="Gardner M.J."/>
            <person name="Carucci D.J."/>
        </authorList>
    </citation>
    <scope>NUCLEOTIDE SEQUENCE [LARGE SCALE GENOMIC DNA]</scope>
    <source>
        <strain evidence="1 2">17XNL</strain>
    </source>
</reference>
<sequence length="749" mass="88531">MSDSSILDFPMEIGDIFIDDNFLLTAWEIANFYFCILYYKLELKTILIEILKWIYFFEKIGTKYSQQLFKFRCSSYILHILILVNKYQTAQSVMKNISHHYIKRVDKPNGERLQNGEESGMRRCILPYLKKNKMVNKILENFDKGMKNGNEKKSENVVENIFPHFEKKKILYSHIINKCYLYNKWVNYMIIKYNKILIYLLRRNNIVKLILFNKKNLNILMKNRKEKILIKDISKNMIKLQNILLFLYYLSIKLYKSYYYHSSILHNITSKQILEASKYLNIKIKKKQIIMNYITSFQNYKSYKTNISMNYTSNSPTHLSNLSDTFPSSTLFKSTSSNYDNKFINIGESTILSSDCIKSDKNGSFICVNSNLQTNKLHDNNYANNSQNNDDMFYLHALILSIQIQYTLSICIILCSDLFIAPRKVNRLMKMKNKKKKKKFKSTNFVLSLFSYKLLSKHYRIINGNSYKKKKEKYNNMISPIENLEKKNNLKPCEEKFNNLTNKTNIYDANYSTQVEINGHSPLNDGNIEPYYVNQNSCNGGSCNECDNESVIPLETSFKKEYNSDILTNELINDFGKMNDINYLSDFVPGKYENYKKNILKKKNYNNIYENMSILKKKNNYHVLVKISTWLSKNAVLQLTWIAEKLFKICLPEMLCVVLGLQANMLVSKNILPNVKRIDRIMKLCSESPQLVYFSTESLKKYKNKKNCQIYNKYFKIYKKSKKIFLEKKKEINNSEDIMNELCKHFLRS</sequence>
<organism evidence="1 2">
    <name type="scientific">Plasmodium yoelii yoelii</name>
    <dbReference type="NCBI Taxonomy" id="73239"/>
    <lineage>
        <taxon>Eukaryota</taxon>
        <taxon>Sar</taxon>
        <taxon>Alveolata</taxon>
        <taxon>Apicomplexa</taxon>
        <taxon>Aconoidasida</taxon>
        <taxon>Haemosporida</taxon>
        <taxon>Plasmodiidae</taxon>
        <taxon>Plasmodium</taxon>
        <taxon>Plasmodium (Vinckeia)</taxon>
    </lineage>
</organism>
<name>Q7RKD8_PLAYO</name>